<keyword evidence="5" id="KW-0677">Repeat</keyword>
<reference evidence="15" key="1">
    <citation type="journal article" date="2014" name="Nat. Genet.">
        <title>Genome and transcriptome of the porcine whipworm Trichuris suis.</title>
        <authorList>
            <person name="Jex A.R."/>
            <person name="Nejsum P."/>
            <person name="Schwarz E.M."/>
            <person name="Hu L."/>
            <person name="Young N.D."/>
            <person name="Hall R.S."/>
            <person name="Korhonen P.K."/>
            <person name="Liao S."/>
            <person name="Thamsborg S."/>
            <person name="Xia J."/>
            <person name="Xu P."/>
            <person name="Wang S."/>
            <person name="Scheerlinck J.P."/>
            <person name="Hofmann A."/>
            <person name="Sternberg P.W."/>
            <person name="Wang J."/>
            <person name="Gasser R.B."/>
        </authorList>
    </citation>
    <scope>NUCLEOTIDE SEQUENCE [LARGE SCALE GENOMIC DNA]</scope>
    <source>
        <strain evidence="15">DCEP-RM93F</strain>
    </source>
</reference>
<feature type="transmembrane region" description="Helical" evidence="12">
    <location>
        <begin position="470"/>
        <end position="490"/>
    </location>
</feature>
<dbReference type="GO" id="GO:0007189">
    <property type="term" value="P:adenylate cyclase-activating G protein-coupled receptor signaling pathway"/>
    <property type="evidence" value="ECO:0007669"/>
    <property type="project" value="TreeGrafter"/>
</dbReference>
<dbReference type="GO" id="GO:0009755">
    <property type="term" value="P:hormone-mediated signaling pathway"/>
    <property type="evidence" value="ECO:0007669"/>
    <property type="project" value="TreeGrafter"/>
</dbReference>
<evidence type="ECO:0000256" key="9">
    <source>
        <dbReference type="ARBA" id="ARBA00023170"/>
    </source>
</evidence>
<keyword evidence="6 12" id="KW-1133">Transmembrane helix</keyword>
<dbReference type="PRINTS" id="PR00373">
    <property type="entry name" value="GLYCHORMONER"/>
</dbReference>
<proteinExistence type="predicted"/>
<evidence type="ECO:0000256" key="7">
    <source>
        <dbReference type="ARBA" id="ARBA00023040"/>
    </source>
</evidence>
<feature type="region of interest" description="Disordered" evidence="11">
    <location>
        <begin position="1"/>
        <end position="30"/>
    </location>
</feature>
<keyword evidence="13" id="KW-0732">Signal</keyword>
<feature type="chain" id="PRO_5001795907" description="G-protein coupled receptors family 1 profile domain-containing protein" evidence="13">
    <location>
        <begin position="51"/>
        <end position="764"/>
    </location>
</feature>
<evidence type="ECO:0000256" key="11">
    <source>
        <dbReference type="SAM" id="MobiDB-lite"/>
    </source>
</evidence>
<dbReference type="GO" id="GO:0016500">
    <property type="term" value="F:protein-hormone receptor activity"/>
    <property type="evidence" value="ECO:0007669"/>
    <property type="project" value="InterPro"/>
</dbReference>
<keyword evidence="7" id="KW-0297">G-protein coupled receptor</keyword>
<keyword evidence="9" id="KW-0675">Receptor</keyword>
<protein>
    <recommendedName>
        <fullName evidence="14">G-protein coupled receptors family 1 profile domain-containing protein</fullName>
    </recommendedName>
</protein>
<evidence type="ECO:0000313" key="15">
    <source>
        <dbReference type="EMBL" id="KFD67737.1"/>
    </source>
</evidence>
<dbReference type="Gene3D" id="1.20.1070.10">
    <property type="entry name" value="Rhodopsin 7-helix transmembrane proteins"/>
    <property type="match status" value="1"/>
</dbReference>
<dbReference type="PROSITE" id="PS50262">
    <property type="entry name" value="G_PROTEIN_RECEP_F1_2"/>
    <property type="match status" value="1"/>
</dbReference>
<sequence>MSNQFSSSNGDTADGTLVQAKRSSRSPRRRETVASMSLLLVVALLHLVSSTPKEKDPLCNCDSSARKCRCVGWQVDHVPRHLSSSVTHITIDDSALLAVGALDFEKYPRLVDIVIRNASRLQAVQASAFDSLKRLKRLSINGCTALKRINGSIVLCNKRGCILTLNLANNGLEEVPTLVKAADFDAVFHGATYVDLSGNKIRALSKREHEVGVDLIALILSHNLISSVGSGILSNSRIDLLALDNNPLSNVHPLAFSRLAVLNKLDLSFTRITVLPTEGLQRLQQIVLRGVYSLKRLPAVFVFQNLRIARLTYPHHCCYFLVCFRAVPSLNIRKTIAVDLGQCAEQRLSRRYAVWGSFKVENKSTKKQRKQSSRSALSTIGRFHQKPVERPMVVQASNACIPERLMESLEMVKCSPKPDALNPCEDMAGHTFVRLFMWLAWILAIVGNVGVLTLFAWLGKAGRPMGVSAFLVSNLALADFCTGIYLAILAVQDVRTAGNYCTYAVDWQSGVGCRSAGFLAIFSSELSMFTTIAISIKLWYDTRASFYGFTFEWRTAIILEGIAWFLSILLATLPLTNINTYSVTSVCLPLRTENGGDKAYLFTLLLLKLFAVGYVTFNYLHIYFMVSGVKLPAAHTQDWDMARKLTLLVCTNFICWTPTVVLGLSSAVGRPLLDISTCKYFLVLAYPINATADPFLYAFSSSKLSQQARLSLTAMRSNLVDHLQRVRHCSHRSAGSSSTESTCSQASVKRRLISSFSSRCPNRM</sequence>
<dbReference type="SUPFAM" id="SSF52058">
    <property type="entry name" value="L domain-like"/>
    <property type="match status" value="1"/>
</dbReference>
<evidence type="ECO:0000256" key="3">
    <source>
        <dbReference type="ARBA" id="ARBA00022614"/>
    </source>
</evidence>
<evidence type="ECO:0000256" key="10">
    <source>
        <dbReference type="ARBA" id="ARBA00023224"/>
    </source>
</evidence>
<name>A0A085NE41_9BILA</name>
<gene>
    <name evidence="15" type="ORF">M514_20032</name>
</gene>
<evidence type="ECO:0000256" key="5">
    <source>
        <dbReference type="ARBA" id="ARBA00022737"/>
    </source>
</evidence>
<evidence type="ECO:0000256" key="1">
    <source>
        <dbReference type="ARBA" id="ARBA00004651"/>
    </source>
</evidence>
<organism evidence="15">
    <name type="scientific">Trichuris suis</name>
    <name type="common">pig whipworm</name>
    <dbReference type="NCBI Taxonomy" id="68888"/>
    <lineage>
        <taxon>Eukaryota</taxon>
        <taxon>Metazoa</taxon>
        <taxon>Ecdysozoa</taxon>
        <taxon>Nematoda</taxon>
        <taxon>Enoplea</taxon>
        <taxon>Dorylaimia</taxon>
        <taxon>Trichinellida</taxon>
        <taxon>Trichuridae</taxon>
        <taxon>Trichuris</taxon>
    </lineage>
</organism>
<feature type="transmembrane region" description="Helical" evidence="12">
    <location>
        <begin position="645"/>
        <end position="668"/>
    </location>
</feature>
<evidence type="ECO:0000256" key="13">
    <source>
        <dbReference type="SAM" id="SignalP"/>
    </source>
</evidence>
<comment type="subcellular location">
    <subcellularLocation>
        <location evidence="1">Cell membrane</location>
        <topology evidence="1">Multi-pass membrane protein</topology>
    </subcellularLocation>
</comment>
<dbReference type="GO" id="GO:0005886">
    <property type="term" value="C:plasma membrane"/>
    <property type="evidence" value="ECO:0007669"/>
    <property type="project" value="UniProtKB-SubCell"/>
</dbReference>
<dbReference type="PANTHER" id="PTHR24372:SF74">
    <property type="entry name" value="LP13728P"/>
    <property type="match status" value="1"/>
</dbReference>
<dbReference type="GO" id="GO:0008528">
    <property type="term" value="F:G protein-coupled peptide receptor activity"/>
    <property type="evidence" value="ECO:0007669"/>
    <property type="project" value="TreeGrafter"/>
</dbReference>
<feature type="signal peptide" evidence="13">
    <location>
        <begin position="1"/>
        <end position="50"/>
    </location>
</feature>
<dbReference type="EMBL" id="KL367511">
    <property type="protein sequence ID" value="KFD67737.1"/>
    <property type="molecule type" value="Genomic_DNA"/>
</dbReference>
<dbReference type="Proteomes" id="UP000030758">
    <property type="component" value="Unassembled WGS sequence"/>
</dbReference>
<dbReference type="InterPro" id="IPR032675">
    <property type="entry name" value="LRR_dom_sf"/>
</dbReference>
<evidence type="ECO:0000259" key="14">
    <source>
        <dbReference type="PROSITE" id="PS50262"/>
    </source>
</evidence>
<dbReference type="Gene3D" id="3.80.10.10">
    <property type="entry name" value="Ribonuclease Inhibitor"/>
    <property type="match status" value="1"/>
</dbReference>
<feature type="compositionally biased region" description="Polar residues" evidence="11">
    <location>
        <begin position="1"/>
        <end position="11"/>
    </location>
</feature>
<dbReference type="PANTHER" id="PTHR24372">
    <property type="entry name" value="GLYCOPROTEIN HORMONE RECEPTOR"/>
    <property type="match status" value="1"/>
</dbReference>
<accession>A0A085NE41</accession>
<dbReference type="InterPro" id="IPR000276">
    <property type="entry name" value="GPCR_Rhodpsn"/>
</dbReference>
<dbReference type="AlphaFoldDB" id="A0A085NE41"/>
<dbReference type="InterPro" id="IPR017452">
    <property type="entry name" value="GPCR_Rhodpsn_7TM"/>
</dbReference>
<feature type="transmembrane region" description="Helical" evidence="12">
    <location>
        <begin position="680"/>
        <end position="699"/>
    </location>
</feature>
<evidence type="ECO:0000256" key="6">
    <source>
        <dbReference type="ARBA" id="ARBA00022989"/>
    </source>
</evidence>
<feature type="transmembrane region" description="Helical" evidence="12">
    <location>
        <begin position="557"/>
        <end position="579"/>
    </location>
</feature>
<evidence type="ECO:0000256" key="4">
    <source>
        <dbReference type="ARBA" id="ARBA00022692"/>
    </source>
</evidence>
<feature type="domain" description="G-protein coupled receptors family 1 profile" evidence="14">
    <location>
        <begin position="447"/>
        <end position="697"/>
    </location>
</feature>
<feature type="transmembrane region" description="Helical" evidence="12">
    <location>
        <begin position="599"/>
        <end position="624"/>
    </location>
</feature>
<keyword evidence="2" id="KW-1003">Cell membrane</keyword>
<dbReference type="PRINTS" id="PR00237">
    <property type="entry name" value="GPCRRHODOPSN"/>
</dbReference>
<feature type="transmembrane region" description="Helical" evidence="12">
    <location>
        <begin position="435"/>
        <end position="458"/>
    </location>
</feature>
<dbReference type="SUPFAM" id="SSF81321">
    <property type="entry name" value="Family A G protein-coupled receptor-like"/>
    <property type="match status" value="1"/>
</dbReference>
<evidence type="ECO:0000256" key="2">
    <source>
        <dbReference type="ARBA" id="ARBA00022475"/>
    </source>
</evidence>
<keyword evidence="3" id="KW-0433">Leucine-rich repeat</keyword>
<keyword evidence="4 12" id="KW-0812">Transmembrane</keyword>
<evidence type="ECO:0000256" key="8">
    <source>
        <dbReference type="ARBA" id="ARBA00023136"/>
    </source>
</evidence>
<evidence type="ECO:0000256" key="12">
    <source>
        <dbReference type="SAM" id="Phobius"/>
    </source>
</evidence>
<keyword evidence="10" id="KW-0807">Transducer</keyword>
<feature type="transmembrane region" description="Helical" evidence="12">
    <location>
        <begin position="516"/>
        <end position="536"/>
    </location>
</feature>
<dbReference type="InterPro" id="IPR002131">
    <property type="entry name" value="Gphrmn_rcpt_fam"/>
</dbReference>
<keyword evidence="8 12" id="KW-0472">Membrane</keyword>